<feature type="region of interest" description="Disordered" evidence="3">
    <location>
        <begin position="800"/>
        <end position="823"/>
    </location>
</feature>
<feature type="compositionally biased region" description="Polar residues" evidence="3">
    <location>
        <begin position="5180"/>
        <end position="5198"/>
    </location>
</feature>
<dbReference type="Gene3D" id="1.10.1170.10">
    <property type="entry name" value="Inhibitor Of Apoptosis Protein (2mihbC-IAP-1), Chain A"/>
    <property type="match status" value="1"/>
</dbReference>
<protein>
    <recommendedName>
        <fullName evidence="4">UBC core domain-containing protein</fullName>
    </recommendedName>
</protein>
<evidence type="ECO:0000256" key="2">
    <source>
        <dbReference type="ARBA" id="ARBA00022786"/>
    </source>
</evidence>
<gene>
    <name evidence="5" type="ORF">PHET_05088</name>
</gene>
<dbReference type="SMART" id="SM00212">
    <property type="entry name" value="UBCc"/>
    <property type="match status" value="1"/>
</dbReference>
<dbReference type="InterPro" id="IPR001370">
    <property type="entry name" value="BIR_rpt"/>
</dbReference>
<dbReference type="Pfam" id="PF00653">
    <property type="entry name" value="BIR"/>
    <property type="match status" value="1"/>
</dbReference>
<dbReference type="GO" id="GO:0016740">
    <property type="term" value="F:transferase activity"/>
    <property type="evidence" value="ECO:0007669"/>
    <property type="project" value="UniProtKB-KW"/>
</dbReference>
<dbReference type="SUPFAM" id="SSF57924">
    <property type="entry name" value="Inhibitor of apoptosis (IAP) repeat"/>
    <property type="match status" value="1"/>
</dbReference>
<dbReference type="CDD" id="cd00022">
    <property type="entry name" value="BIR"/>
    <property type="match status" value="1"/>
</dbReference>
<dbReference type="PANTHER" id="PTHR46116">
    <property type="entry name" value="(E3-INDEPENDENT) E2 UBIQUITIN-CONJUGATING ENZYME"/>
    <property type="match status" value="1"/>
</dbReference>
<sequence length="5542" mass="611447">MEVVARVTVLDGSPLPYICYFPPLNVIAAASSNGCLSLIDVSNGRLIRKSTFSENSSTLPTNLSYFGRRESLVVTRGCLFNARTHNKDMFLLEDIFCGPVKRPDDIITLEFTSEQSILIDAILTSNASYHSILRDGDVVIARHDVDCVRDTKWKTLTFTGPLSVIEKWSQSILHGGTNCDQTPVSFLVSSIGSRLLRLRTSDSVIITLTHRRNNCLMHMEAHRRLTFANWPHMDYRWATPEAMAQAGFYYPQSKIDDHVLCFTCNVCLTNWEPTDEPWSEHSRHAISCPFVLSKPTKNVSITESWSMEPARHQTISKSPITVLSISSQSDDFLATSTRNGDITIWDLSVFNRIAMEFKLADVLSSYCGESVSSYKLEVHSACLLIPQRASKIVSMNPTASRSGIVYNPVEHHLVLGCCLPNSLIACMQKIDPVLAKRARLENSASSLCILVLQIFPLTAMGVMWSLDAEPDPGPFVAHPPSGSVKSSSLLSSTLTIHPHAGSDGSFLSVMGDATEAGQDVYDIAAQDVNGAGDLVEQAILDGEFMDDHSDDELPVDWFEERDESKNRDVKDVHVEEAQANGEHCPTSLPSTNASVMKFFEVLGLGEIAERSAVLLQPDKMSPKSDTRPIHGSTAHSSEPKDEPVRGSAQTLLKSLRSVLPVLQNVIENAKNSANTKNTQHNRTPKLLTIVQLPRTTSQLSQSEILQLLAVSVPLEEVSEHGPGGCYSRSLLVCCGSSKEVADTAGVSIEDGYVGGLYLYGYDSPNSPAIVSPLSHRPINQMALVGELCPRQCCLIDVEPSAPSSDLDSTDEMDTQEPPTVPNSSNSKCSKEFCSTTLTDNSPLPYLQCLVLTTSGSVYLLDMLFPQSGSTVPTHRIKSLLPCAPVNSPKPISLAFCSETGSVCLGDNRGNLAIYRLRLDSVDQPTGLTVLGDKSESSNLEGLLAYSDQPHLQLNNLIRLIYTRPLESRAQVSADLPLGWTEVYIGRDCPGRRGPQLLDRTTDLVLSRTRRKLGVSGPTSLLFPDEVDEQPGSTIDTGAACVSGSEDKETVNLLAILVLRQLLSYSKGSNASKRSGPSSRDLTCAGLAAHLALSGGPSTRLWEYNPSREALKRVVSDSSQHNSNISNQRSTLLDGHSKQKSQFLTWNSSEVSEYLIEINLPRICTLSHLELHLVLSSTESSKLPMVYITLLRQNVSSVPVATCTTPDQTQTPFDGNADQDLMVRDLQAPFIDDDVGRSCPDQKLPTVGSHSVTCTNHHTNRPHIPGRRWDFPNGHPLPPNRLRELNGDIIAGPYLLTDFLDRTTHNCTHIVRLSLTSPDLIKCRSRLFAVHFHLIRNVDHLNSSTNPDSDSTDGHPVTMSDAFQQIGLTVHRFVRRSSHYLHSLFTPDCTEFSSSCFPESITSTQPVRVNRHAVVIPHERAQLLAVLRSVKLHTSLLTMLASSHVEKDHNSVPNNRFHHRQACLHLFNWILSVYHHELNWPSHVLTQLFSNAAEHCGGLIENLLVYADRQVVLEGSAFLNKLLSLEFMWLNTATSDDSITDRFKRSLMEHLCRGTDPSSNRLVRYLLSARCSAGVDALLNLVHVISTSAEACHNDQSLSYVVTTVNQVLRTIGCLGVRYHDLKTQATLINHFKEATERLQSRYGLFYYDFGDPNLFELQTSQWCHLGLNSLAARNILRVGCNDTRRTKAGSGPTSATHIQFPATPSDSAETDDQGDQVSHQQQVSSSSGKPDFGKPSVPSAPKTVDLPGPYAAFLAGGSPKATTTNLVQPRISFAQIAGSNKPDEDNSLLSALGYGEHAEAYLADLLTLLHKPPALVDGQYSREIEDIRFAEHVLPELCDWQLHGLLDTEPLRVADGDGAVQTCSDCHLERADLFTGVPLTAAGGFPLSSLLSTPDKELQQLLTATDHLSAPAECYHLVVSRMHPSAHRSVVLAFQPFLHPDSTPPHLLTDLLIPTNPYIACMVIEALLDRQTPSSDSDGRAIVDQTRVIAVSTEISSKALIIRDIHPPIAFHRLRITICASPDCSLTRARIHLGAFFGRSGLLNHFLATSVMNRKSIPDVSSENSSQLESLMCRLHTLLDGTHATLNLAQTDLIRLLTHPPLDSEDCKSSTLKLLLERNVTKRVLALYNRCCILRYRFNWLQRLLNRIARFSNVHLTENSEAFSLEVQLATNPLQCLSLDRTRYLLEKCMLFMLNRPSIVTNCDAGSSIKYNLSTYATSMDREELHKLISTLLHSILIHGTRSMQVLAIGLTPHLLRVWYEQRPIETPMDSSHNCEWFIKLISMTVTDQYGYPATLNNTNVTSLCAARRSLAFWAFIQRLVRTGLIEHVFINCLHSIIHHHSTPHLLPHLLLILDVLNEAKANRDVSHSICVRKFVESLGTRRAAYSPHVGRHGLLYWYYDQQLKQPDDGALYKLAAGGSSDGSSSEVVQLSNSPLTRFECSRAVFYRWHVHRLSQRLKTFANARLERYEKIVQDTFPLGALFVEHSMELRLLSLMRLCLPSGPMGLNNGLSNLSGFGFPMLPGPRLLIDRKSNADRTRQSLGNASVCTESWGIKSVLSVLARFVMAEFPARFVCQNDRMSPQTFLLACRSIGRLVNTLSADEVRQLFLPAEDLSNSLIYQMLYCICQDASPPCTDLLVHGLAFMLGCDVFQLTSDVCCTGEANDRSEDYEKSWASLLPVSVADHSLDYFSSSAWRTLPDRLIGGAAKAFLDCEVRIDLSADKPDFMVSNAGQLVLRQMVSECFDQLLLTASFPSASNRNGSLSQLNMASVIQLFLNVVGEASFEFSFVPASEDGPFGITVRTEAWDRLLCGLINLLKTTSSGAQSIDLPFICLSLRFLAALVSISDTVRRSLLVSPNFIAMFDLLLHAPVAQPGLGLPTIRALEIMFSCFCFTEFDLSESNSVHPVDRFCTDRLLNLFSDIASGSSPCRSEFSDISVDCVITSTQSGSHCGPSDLHTLLLTVFCQRTQPSCDPAMINHRFIPEDVPLSVCATHTVSNLPVESRQRLVMSILTYLHVNSKCFSDLEQQICFTTRATLLDSDYEASQSKLSVWSTNVVEGYDVELDEQNEKSTQDASLYRLVCCLFMDRCSDPSVYSNTCSTPVNGSGRLLSRIFCRLLTDILSNVDGSTSVSHTFLLPCVGLLLELLRRCCASREVCRITTLASLIGGWPTLHRLSEQLFNGLRPVTVADWLYMSLFTVVAKHTASKQYFLEELQKFTVSLLPCPILLLMAFCFPDFKDKGHELLVTAVHLFNQQSDSHLIHTSCSRPPMLLGDLGVPRGLVEGVAEMGLAAILRPNHLPLLPSSSSTVLTHCLPAGLSAPIAAFGQASTDHWRKVAIPRTVPPISSATLFASWTTNPNELECTDTALPLVDFAPIAWFHSDLLEAEGQSLLLALSSQANRGNAMFPLFLGSLSRNNGSEAVLDSCGSLHDRIRSILRSFSDSDQLFVNLVVRFPCLIWLHRVELGSSNTAEEQGPSGILLEFYRGIPGSIRQNLVGIYGANGWSNDATARHLLLTTDSQPGRRPSDVRLEFQPSLISHLVIRLYRPTDRSKLLGLSQIRLLGCHVESGDLLSIYRSSGMDSQLRSVTSSTVVSSSVALLHVIHNQLLVGPFSSELLTRNFVDRLTSGLVSASLNTSQSSMVNQLASIAACHREFRDLGFELCDPSAETSLSSTDSSIPADWLDPGSHCSSERPPKIITDWRDSPHAIILVERILYRLISRTTKQGLQVTWNDQLALYVLARLLFDDNLADSIHMLSPFETGSTSHETTGPFVALGPMSFMCSKPCQRLLVWLCFHSDPGQSGRLRIILSWIGRLCTAVSTETTEFYQRLPVTYMAELLLSLAGVLRSLSSQSQSTSWQDAVTDDLVNAVYSTCLTCFRHCADSLLERNQAIELKRFADSLTGLLCSMCVIRSHATACLFKRFLAEECDQLESDELDFNTHLMLLAATLQSNSAVDQLFAGDPGLLPSCCACLYHDLSGTQITTNPSLFRSVVRRLRLLAHLMHSERPDLLRLKLGQLVCERVIPGLFQLLTPAVPDQRRSSIGFASCEYQSLTSSALVQLCPVAVDLCQKLMTTPQPVTANECDTISPGACQRQLATLVAQTLQRIAYSRDLKIPEFIQSLLFEALKPARRKYTVAVFALPAMHLQCDRSIVSVMGPPVTPATPPPIDSSTAALGAWIRRSARNLELGFSGLPDLAQAFLVLNISPPAGGLGAFFQNVQKTQLSVYHLRILICALLYPYINLPSKPPLSLTAADLPALEGFEIAIARRSMTTTDRTFGAADWKNAHLLPFASECDSWSLEQLIRLAGGHEPSVFKPLCLLVRSRPSGGNLPIQANLEAITTGSYFVGTSFASILAETGVLRLLAGCIVRLLETGCLVNSNPSHVTLLADHLAASNEDTTEKDVHADVNAVELRSTQLDDWANLLATATSTTTSTSLLIPEFSSACGMPQSAKLSNTFRYNLFGNNPDMVSLQSTPLHCLLTYVLLLHLPGYTEALADLNALPVMVENRSFQGQSSILCDLLRCILQLAHSRLVSDVWYSENPVNLEPDNSQSDLFRSAVFEALYLLYTRLSSASVHDRDRIGRAHLSGGVLTLILDFLSILAHGRTSSTHQTVHSSSSDDSPEICSSYTVSECYRRLLHVACMDFERELTALTVRASQKPTPTETGQECNSVAEPLEPNAKFWAKGTGFSTGSCSSKWNAASVKQKLAHEDRYATMLFNVLAVFLRAFAIHSSEEMLRSICIQLSRSDVLQLLAGYLRNDSALDLANRVPLYRSIFRLLRVIAHCPSLHWILNCTPSAHSNLDSLCTETIRAANLWLSSHDGNKFLESKQSSDRQKSDSSEPHPSEQLDRDCLARLLHDLQFYLVTYEKHLGKLGFSAHASLPTTRNRASDLPVRAPLSNQHRRRTGLTRQHSIRFRNFRRQVVKDGPKQSPSTDRRLPVRFGSTLAKVCESSPGDTPYASNPQTSHQDLETEVGKFDLISWRKQSSPIGLLQISSDFLDVTLDEPHGVYTNGSDALSESETTVLVHSKETGDIIPGFSSSGSAISASFQNDCSIMTPIAEFDQEEFGGEPVDSVNEDVVDDESANHTIPFADDFTNPDAELEWDDDIGKCAAPVSEKSTSELNKSAVSSADDLHVLIGELQSTLIMVQLAISAFEQAKSIMSGTSITVMQSKDERISPPSSQVDPPHQPGSQTASQASLNQLAYSDQLRPFQFDMIKMLSMPVNGKTKVLIPHFFSDIVARIDGLVLQNDFAHVEAGGEQAHSSGMPSLTGSAGTQSLPMAEQDPRTFSRARRLAQEIVTLSTSLPLSEQCSVFVRTDENHVCMLKALITGPPDTPYENGCFEFDICLPIQYPTSPPMFRLKTTGNNTVRFNPNLYEDGTVCLSILNTWPGSPEERWDSKTSSLLQVLVSIQSLILVSEPYFNEPGYECNYGTPLGKHESQRYNAGVRADTLRWSMLDQLRHPSPGFEQVIFHHFQLKKGAIIDQIERWIANTAVLTPSSLRLQWQKRLKEDLISLKIEFSHLNGTYDEWINSRRSRALL</sequence>
<keyword evidence="1" id="KW-0808">Transferase</keyword>
<dbReference type="SMART" id="SM00238">
    <property type="entry name" value="BIR"/>
    <property type="match status" value="1"/>
</dbReference>
<dbReference type="OrthoDB" id="2196114at2759"/>
<evidence type="ECO:0000313" key="6">
    <source>
        <dbReference type="Proteomes" id="UP000748531"/>
    </source>
</evidence>
<organism evidence="5 6">
    <name type="scientific">Paragonimus heterotremus</name>
    <dbReference type="NCBI Taxonomy" id="100268"/>
    <lineage>
        <taxon>Eukaryota</taxon>
        <taxon>Metazoa</taxon>
        <taxon>Spiralia</taxon>
        <taxon>Lophotrochozoa</taxon>
        <taxon>Platyhelminthes</taxon>
        <taxon>Trematoda</taxon>
        <taxon>Digenea</taxon>
        <taxon>Plagiorchiida</taxon>
        <taxon>Troglotremata</taxon>
        <taxon>Troglotrematidae</taxon>
        <taxon>Paragonimus</taxon>
    </lineage>
</organism>
<feature type="region of interest" description="Disordered" evidence="3">
    <location>
        <begin position="4828"/>
        <end position="4848"/>
    </location>
</feature>
<dbReference type="InterPro" id="IPR016135">
    <property type="entry name" value="UBQ-conjugating_enzyme/RWD"/>
</dbReference>
<keyword evidence="2" id="KW-0833">Ubl conjugation pathway</keyword>
<dbReference type="PROSITE" id="PS50127">
    <property type="entry name" value="UBC_2"/>
    <property type="match status" value="1"/>
</dbReference>
<dbReference type="Proteomes" id="UP000748531">
    <property type="component" value="Unassembled WGS sequence"/>
</dbReference>
<feature type="region of interest" description="Disordered" evidence="3">
    <location>
        <begin position="1685"/>
        <end position="1741"/>
    </location>
</feature>
<dbReference type="SUPFAM" id="SSF50978">
    <property type="entry name" value="WD40 repeat-like"/>
    <property type="match status" value="1"/>
</dbReference>
<feature type="compositionally biased region" description="Polar residues" evidence="3">
    <location>
        <begin position="5263"/>
        <end position="5280"/>
    </location>
</feature>
<dbReference type="GO" id="GO:0004869">
    <property type="term" value="F:cysteine-type endopeptidase inhibitor activity"/>
    <property type="evidence" value="ECO:0007669"/>
    <property type="project" value="TreeGrafter"/>
</dbReference>
<dbReference type="CDD" id="cd23810">
    <property type="entry name" value="UBCc_BIRC6"/>
    <property type="match status" value="1"/>
</dbReference>
<evidence type="ECO:0000256" key="3">
    <source>
        <dbReference type="SAM" id="MobiDB-lite"/>
    </source>
</evidence>
<dbReference type="Gene3D" id="3.10.110.10">
    <property type="entry name" value="Ubiquitin Conjugating Enzyme"/>
    <property type="match status" value="1"/>
</dbReference>
<dbReference type="GO" id="GO:0005634">
    <property type="term" value="C:nucleus"/>
    <property type="evidence" value="ECO:0007669"/>
    <property type="project" value="TreeGrafter"/>
</dbReference>
<dbReference type="SUPFAM" id="SSF54495">
    <property type="entry name" value="UBC-like"/>
    <property type="match status" value="1"/>
</dbReference>
<feature type="domain" description="UBC core" evidence="4">
    <location>
        <begin position="5291"/>
        <end position="5458"/>
    </location>
</feature>
<feature type="compositionally biased region" description="Polar residues" evidence="3">
    <location>
        <begin position="1691"/>
        <end position="1707"/>
    </location>
</feature>
<dbReference type="InterPro" id="IPR000608">
    <property type="entry name" value="UBC"/>
</dbReference>
<dbReference type="InterPro" id="IPR036322">
    <property type="entry name" value="WD40_repeat_dom_sf"/>
</dbReference>
<feature type="region of interest" description="Disordered" evidence="3">
    <location>
        <begin position="5174"/>
        <end position="5198"/>
    </location>
</feature>
<reference evidence="5" key="1">
    <citation type="submission" date="2019-05" db="EMBL/GenBank/DDBJ databases">
        <title>Annotation for the trematode Paragonimus heterotremus.</title>
        <authorList>
            <person name="Choi Y.-J."/>
        </authorList>
    </citation>
    <scope>NUCLEOTIDE SEQUENCE</scope>
    <source>
        <strain evidence="5">LC</strain>
    </source>
</reference>
<evidence type="ECO:0000313" key="5">
    <source>
        <dbReference type="EMBL" id="KAF5401513.1"/>
    </source>
</evidence>
<keyword evidence="6" id="KW-1185">Reference proteome</keyword>
<proteinExistence type="predicted"/>
<evidence type="ECO:0000259" key="4">
    <source>
        <dbReference type="PROSITE" id="PS50127"/>
    </source>
</evidence>
<feature type="compositionally biased region" description="Low complexity" evidence="3">
    <location>
        <begin position="1715"/>
        <end position="1728"/>
    </location>
</feature>
<dbReference type="Pfam" id="PF00179">
    <property type="entry name" value="UQ_con"/>
    <property type="match status" value="1"/>
</dbReference>
<name>A0A8J4WH19_9TREM</name>
<evidence type="ECO:0000256" key="1">
    <source>
        <dbReference type="ARBA" id="ARBA00022679"/>
    </source>
</evidence>
<accession>A0A8J4WH19</accession>
<dbReference type="PANTHER" id="PTHR46116:SF39">
    <property type="entry name" value="BACULOVIRAL IAP REPEAT-CONTAINING PROTEIN 6"/>
    <property type="match status" value="1"/>
</dbReference>
<feature type="region of interest" description="Disordered" evidence="3">
    <location>
        <begin position="5261"/>
        <end position="5282"/>
    </location>
</feature>
<dbReference type="GO" id="GO:0043066">
    <property type="term" value="P:negative regulation of apoptotic process"/>
    <property type="evidence" value="ECO:0007669"/>
    <property type="project" value="TreeGrafter"/>
</dbReference>
<dbReference type="EMBL" id="LUCH01002425">
    <property type="protein sequence ID" value="KAF5401513.1"/>
    <property type="molecule type" value="Genomic_DNA"/>
</dbReference>
<dbReference type="PROSITE" id="PS50143">
    <property type="entry name" value="BIR_REPEAT_2"/>
    <property type="match status" value="1"/>
</dbReference>
<comment type="caution">
    <text evidence="5">The sequence shown here is derived from an EMBL/GenBank/DDBJ whole genome shotgun (WGS) entry which is preliminary data.</text>
</comment>
<feature type="region of interest" description="Disordered" evidence="3">
    <location>
        <begin position="616"/>
        <end position="648"/>
    </location>
</feature>